<keyword evidence="2" id="KW-1185">Reference proteome</keyword>
<organism evidence="1 2">
    <name type="scientific">Trifolium medium</name>
    <dbReference type="NCBI Taxonomy" id="97028"/>
    <lineage>
        <taxon>Eukaryota</taxon>
        <taxon>Viridiplantae</taxon>
        <taxon>Streptophyta</taxon>
        <taxon>Embryophyta</taxon>
        <taxon>Tracheophyta</taxon>
        <taxon>Spermatophyta</taxon>
        <taxon>Magnoliopsida</taxon>
        <taxon>eudicotyledons</taxon>
        <taxon>Gunneridae</taxon>
        <taxon>Pentapetalae</taxon>
        <taxon>rosids</taxon>
        <taxon>fabids</taxon>
        <taxon>Fabales</taxon>
        <taxon>Fabaceae</taxon>
        <taxon>Papilionoideae</taxon>
        <taxon>50 kb inversion clade</taxon>
        <taxon>NPAAA clade</taxon>
        <taxon>Hologalegina</taxon>
        <taxon>IRL clade</taxon>
        <taxon>Trifolieae</taxon>
        <taxon>Trifolium</taxon>
    </lineage>
</organism>
<sequence length="48" mass="5275">GVSLYLKEVGNMYIKGKEIGIGIGIEIEIEMRYGSGFVAVEKARSHTM</sequence>
<proteinExistence type="predicted"/>
<evidence type="ECO:0000313" key="2">
    <source>
        <dbReference type="Proteomes" id="UP000265520"/>
    </source>
</evidence>
<reference evidence="1 2" key="1">
    <citation type="journal article" date="2018" name="Front. Plant Sci.">
        <title>Red Clover (Trifolium pratense) and Zigzag Clover (T. medium) - A Picture of Genomic Similarities and Differences.</title>
        <authorList>
            <person name="Dluhosova J."/>
            <person name="Istvanek J."/>
            <person name="Nedelnik J."/>
            <person name="Repkova J."/>
        </authorList>
    </citation>
    <scope>NUCLEOTIDE SEQUENCE [LARGE SCALE GENOMIC DNA]</scope>
    <source>
        <strain evidence="2">cv. 10/8</strain>
        <tissue evidence="1">Leaf</tissue>
    </source>
</reference>
<dbReference type="AlphaFoldDB" id="A0A392NU35"/>
<name>A0A392NU35_9FABA</name>
<dbReference type="EMBL" id="LXQA010050696">
    <property type="protein sequence ID" value="MCI02942.1"/>
    <property type="molecule type" value="Genomic_DNA"/>
</dbReference>
<evidence type="ECO:0000313" key="1">
    <source>
        <dbReference type="EMBL" id="MCI02942.1"/>
    </source>
</evidence>
<gene>
    <name evidence="1" type="ORF">A2U01_0023976</name>
</gene>
<protein>
    <submittedName>
        <fullName evidence="1">Uncharacterized protein</fullName>
    </submittedName>
</protein>
<dbReference type="Proteomes" id="UP000265520">
    <property type="component" value="Unassembled WGS sequence"/>
</dbReference>
<comment type="caution">
    <text evidence="1">The sequence shown here is derived from an EMBL/GenBank/DDBJ whole genome shotgun (WGS) entry which is preliminary data.</text>
</comment>
<feature type="non-terminal residue" evidence="1">
    <location>
        <position position="1"/>
    </location>
</feature>
<accession>A0A392NU35</accession>